<evidence type="ECO:0000256" key="7">
    <source>
        <dbReference type="SAM" id="Phobius"/>
    </source>
</evidence>
<dbReference type="Proteomes" id="UP001500457">
    <property type="component" value="Unassembled WGS sequence"/>
</dbReference>
<keyword evidence="3" id="KW-0808">Transferase</keyword>
<feature type="transmembrane region" description="Helical" evidence="7">
    <location>
        <begin position="94"/>
        <end position="112"/>
    </location>
</feature>
<evidence type="ECO:0000313" key="9">
    <source>
        <dbReference type="EMBL" id="GAA4864468.1"/>
    </source>
</evidence>
<evidence type="ECO:0000313" key="10">
    <source>
        <dbReference type="Proteomes" id="UP001500457"/>
    </source>
</evidence>
<name>A0ABP9E082_9PSEU</name>
<evidence type="ECO:0000256" key="1">
    <source>
        <dbReference type="ARBA" id="ARBA00004141"/>
    </source>
</evidence>
<comment type="similarity">
    <text evidence="2">Belongs to the bacterial sugar transferase family.</text>
</comment>
<keyword evidence="4 7" id="KW-0812">Transmembrane</keyword>
<evidence type="ECO:0000256" key="5">
    <source>
        <dbReference type="ARBA" id="ARBA00022989"/>
    </source>
</evidence>
<sequence>MSSGVDVTQSIELELGRFASGTERDQREVTRKRPLTLVPEQRSELEIRSNPLPVARPLAGIRSARGIAAWMVVPPVDAVMLLLPLLWAPLNTKAILLMAAVAMVVLNGAGRFRARLHLSVLDELPALVGRLLTAAAIVGTLFALWNTQQEVAPFLAMMLGTVGLVIAGRMMTTQIILAARKRRVVAHPTIIIGGGARAAEMATLLQRYPQYGLAPVGFVDDGLVCPAKSVLPRLGRVDDLDLAVAASGADVILMADGDVSEAELLDVVRRPDCLDCDLLVIPRLPQFHTQAGMVDHIGSVPVMRIRTPRLEGPSWAVKRAFDVVVSGALLLLLAPVMVACAVAVCWEGGSGVIFRQERVGRDGRLFSCLKFRSMKPATSAESATQWNIATDSRVGPVGKILRRSSLDELPQLWSILKGDMTLVGPRPERPHFVSKFSVEIDRYDHRHRVRAGLTGLAQVSGLRGDTPITDRARFDNYYIENWSLWLDAKVLLRTFGEVFCARGR</sequence>
<evidence type="ECO:0000256" key="2">
    <source>
        <dbReference type="ARBA" id="ARBA00006464"/>
    </source>
</evidence>
<feature type="transmembrane region" description="Helical" evidence="7">
    <location>
        <begin position="67"/>
        <end position="88"/>
    </location>
</feature>
<dbReference type="Pfam" id="PF02397">
    <property type="entry name" value="Bac_transf"/>
    <property type="match status" value="1"/>
</dbReference>
<feature type="transmembrane region" description="Helical" evidence="7">
    <location>
        <begin position="323"/>
        <end position="344"/>
    </location>
</feature>
<comment type="subcellular location">
    <subcellularLocation>
        <location evidence="1">Membrane</location>
        <topology evidence="1">Multi-pass membrane protein</topology>
    </subcellularLocation>
</comment>
<comment type="caution">
    <text evidence="9">The sequence shown here is derived from an EMBL/GenBank/DDBJ whole genome shotgun (WGS) entry which is preliminary data.</text>
</comment>
<accession>A0ABP9E082</accession>
<dbReference type="InterPro" id="IPR017475">
    <property type="entry name" value="EPS_sugar_tfrase"/>
</dbReference>
<keyword evidence="6 7" id="KW-0472">Membrane</keyword>
<dbReference type="Gene3D" id="3.40.50.720">
    <property type="entry name" value="NAD(P)-binding Rossmann-like Domain"/>
    <property type="match status" value="1"/>
</dbReference>
<feature type="domain" description="Bacterial sugar transferase" evidence="8">
    <location>
        <begin position="318"/>
        <end position="499"/>
    </location>
</feature>
<dbReference type="InterPro" id="IPR003362">
    <property type="entry name" value="Bact_transf"/>
</dbReference>
<proteinExistence type="inferred from homology"/>
<evidence type="ECO:0000256" key="4">
    <source>
        <dbReference type="ARBA" id="ARBA00022692"/>
    </source>
</evidence>
<dbReference type="PANTHER" id="PTHR30576:SF0">
    <property type="entry name" value="UNDECAPRENYL-PHOSPHATE N-ACETYLGALACTOSAMINYL 1-PHOSPHATE TRANSFERASE-RELATED"/>
    <property type="match status" value="1"/>
</dbReference>
<gene>
    <name evidence="9" type="ORF">GCM10023203_10450</name>
</gene>
<feature type="transmembrane region" description="Helical" evidence="7">
    <location>
        <begin position="151"/>
        <end position="172"/>
    </location>
</feature>
<feature type="transmembrane region" description="Helical" evidence="7">
    <location>
        <begin position="124"/>
        <end position="145"/>
    </location>
</feature>
<keyword evidence="5 7" id="KW-1133">Transmembrane helix</keyword>
<dbReference type="PANTHER" id="PTHR30576">
    <property type="entry name" value="COLANIC BIOSYNTHESIS UDP-GLUCOSE LIPID CARRIER TRANSFERASE"/>
    <property type="match status" value="1"/>
</dbReference>
<reference evidence="10" key="1">
    <citation type="journal article" date="2019" name="Int. J. Syst. Evol. Microbiol.">
        <title>The Global Catalogue of Microorganisms (GCM) 10K type strain sequencing project: providing services to taxonomists for standard genome sequencing and annotation.</title>
        <authorList>
            <consortium name="The Broad Institute Genomics Platform"/>
            <consortium name="The Broad Institute Genome Sequencing Center for Infectious Disease"/>
            <person name="Wu L."/>
            <person name="Ma J."/>
        </authorList>
    </citation>
    <scope>NUCLEOTIDE SEQUENCE [LARGE SCALE GENOMIC DNA]</scope>
    <source>
        <strain evidence="10">JCM 17983</strain>
    </source>
</reference>
<dbReference type="RefSeq" id="WP_274229661.1">
    <property type="nucleotide sequence ID" value="NZ_BAABHQ010000002.1"/>
</dbReference>
<evidence type="ECO:0000259" key="8">
    <source>
        <dbReference type="Pfam" id="PF02397"/>
    </source>
</evidence>
<evidence type="ECO:0000256" key="3">
    <source>
        <dbReference type="ARBA" id="ARBA00022679"/>
    </source>
</evidence>
<organism evidence="9 10">
    <name type="scientific">Actinomycetospora straminea</name>
    <dbReference type="NCBI Taxonomy" id="663607"/>
    <lineage>
        <taxon>Bacteria</taxon>
        <taxon>Bacillati</taxon>
        <taxon>Actinomycetota</taxon>
        <taxon>Actinomycetes</taxon>
        <taxon>Pseudonocardiales</taxon>
        <taxon>Pseudonocardiaceae</taxon>
        <taxon>Actinomycetospora</taxon>
    </lineage>
</organism>
<keyword evidence="10" id="KW-1185">Reference proteome</keyword>
<dbReference type="NCBIfam" id="TIGR03025">
    <property type="entry name" value="EPS_sugtrans"/>
    <property type="match status" value="1"/>
</dbReference>
<dbReference type="EMBL" id="BAABHQ010000002">
    <property type="protein sequence ID" value="GAA4864468.1"/>
    <property type="molecule type" value="Genomic_DNA"/>
</dbReference>
<evidence type="ECO:0000256" key="6">
    <source>
        <dbReference type="ARBA" id="ARBA00023136"/>
    </source>
</evidence>
<protein>
    <submittedName>
        <fullName evidence="9">Exopolysaccharide biosynthesis polyprenyl glycosylphosphotransferase</fullName>
    </submittedName>
</protein>